<feature type="compositionally biased region" description="Low complexity" evidence="1">
    <location>
        <begin position="93"/>
        <end position="103"/>
    </location>
</feature>
<accession>A0A8T0WC29</accession>
<keyword evidence="3" id="KW-1185">Reference proteome</keyword>
<sequence length="117" mass="12552">MAARRPDPPAVHAASWLLPPPPWFSSSLRLTDQSRLLAATTTLGVPVLFPFRRRGDDGILDGAGAGEGVPASACCWAPDGLPLRTHATERQLRPLSAPPSSAAARRRLPVSSLERRR</sequence>
<proteinExistence type="predicted"/>
<organism evidence="2 3">
    <name type="scientific">Panicum virgatum</name>
    <name type="common">Blackwell switchgrass</name>
    <dbReference type="NCBI Taxonomy" id="38727"/>
    <lineage>
        <taxon>Eukaryota</taxon>
        <taxon>Viridiplantae</taxon>
        <taxon>Streptophyta</taxon>
        <taxon>Embryophyta</taxon>
        <taxon>Tracheophyta</taxon>
        <taxon>Spermatophyta</taxon>
        <taxon>Magnoliopsida</taxon>
        <taxon>Liliopsida</taxon>
        <taxon>Poales</taxon>
        <taxon>Poaceae</taxon>
        <taxon>PACMAD clade</taxon>
        <taxon>Panicoideae</taxon>
        <taxon>Panicodae</taxon>
        <taxon>Paniceae</taxon>
        <taxon>Panicinae</taxon>
        <taxon>Panicum</taxon>
        <taxon>Panicum sect. Hiantes</taxon>
    </lineage>
</organism>
<gene>
    <name evidence="2" type="ORF">PVAP13_2KG363425</name>
</gene>
<dbReference type="AlphaFoldDB" id="A0A8T0WC29"/>
<feature type="region of interest" description="Disordered" evidence="1">
    <location>
        <begin position="90"/>
        <end position="117"/>
    </location>
</feature>
<dbReference type="EMBL" id="CM029039">
    <property type="protein sequence ID" value="KAG2645310.1"/>
    <property type="molecule type" value="Genomic_DNA"/>
</dbReference>
<evidence type="ECO:0000313" key="3">
    <source>
        <dbReference type="Proteomes" id="UP000823388"/>
    </source>
</evidence>
<reference evidence="2" key="1">
    <citation type="submission" date="2020-05" db="EMBL/GenBank/DDBJ databases">
        <title>WGS assembly of Panicum virgatum.</title>
        <authorList>
            <person name="Lovell J.T."/>
            <person name="Jenkins J."/>
            <person name="Shu S."/>
            <person name="Juenger T.E."/>
            <person name="Schmutz J."/>
        </authorList>
    </citation>
    <scope>NUCLEOTIDE SEQUENCE</scope>
    <source>
        <strain evidence="2">AP13</strain>
    </source>
</reference>
<protein>
    <submittedName>
        <fullName evidence="2">Uncharacterized protein</fullName>
    </submittedName>
</protein>
<evidence type="ECO:0000313" key="2">
    <source>
        <dbReference type="EMBL" id="KAG2645310.1"/>
    </source>
</evidence>
<evidence type="ECO:0000256" key="1">
    <source>
        <dbReference type="SAM" id="MobiDB-lite"/>
    </source>
</evidence>
<name>A0A8T0WC29_PANVG</name>
<dbReference type="Proteomes" id="UP000823388">
    <property type="component" value="Chromosome 2K"/>
</dbReference>
<comment type="caution">
    <text evidence="2">The sequence shown here is derived from an EMBL/GenBank/DDBJ whole genome shotgun (WGS) entry which is preliminary data.</text>
</comment>